<dbReference type="AlphaFoldDB" id="A0A0A9GA61"/>
<reference evidence="1" key="1">
    <citation type="submission" date="2014-09" db="EMBL/GenBank/DDBJ databases">
        <authorList>
            <person name="Magalhaes I.L.F."/>
            <person name="Oliveira U."/>
            <person name="Santos F.R."/>
            <person name="Vidigal T.H.D.A."/>
            <person name="Brescovit A.D."/>
            <person name="Santos A.J."/>
        </authorList>
    </citation>
    <scope>NUCLEOTIDE SEQUENCE</scope>
    <source>
        <tissue evidence="1">Shoot tissue taken approximately 20 cm above the soil surface</tissue>
    </source>
</reference>
<proteinExistence type="predicted"/>
<accession>A0A0A9GA61</accession>
<protein>
    <submittedName>
        <fullName evidence="1">Uncharacterized protein</fullName>
    </submittedName>
</protein>
<organism evidence="1">
    <name type="scientific">Arundo donax</name>
    <name type="common">Giant reed</name>
    <name type="synonym">Donax arundinaceus</name>
    <dbReference type="NCBI Taxonomy" id="35708"/>
    <lineage>
        <taxon>Eukaryota</taxon>
        <taxon>Viridiplantae</taxon>
        <taxon>Streptophyta</taxon>
        <taxon>Embryophyta</taxon>
        <taxon>Tracheophyta</taxon>
        <taxon>Spermatophyta</taxon>
        <taxon>Magnoliopsida</taxon>
        <taxon>Liliopsida</taxon>
        <taxon>Poales</taxon>
        <taxon>Poaceae</taxon>
        <taxon>PACMAD clade</taxon>
        <taxon>Arundinoideae</taxon>
        <taxon>Arundineae</taxon>
        <taxon>Arundo</taxon>
    </lineage>
</organism>
<reference evidence="1" key="2">
    <citation type="journal article" date="2015" name="Data Brief">
        <title>Shoot transcriptome of the giant reed, Arundo donax.</title>
        <authorList>
            <person name="Barrero R.A."/>
            <person name="Guerrero F.D."/>
            <person name="Moolhuijzen P."/>
            <person name="Goolsby J.A."/>
            <person name="Tidwell J."/>
            <person name="Bellgard S.E."/>
            <person name="Bellgard M.I."/>
        </authorList>
    </citation>
    <scope>NUCLEOTIDE SEQUENCE</scope>
    <source>
        <tissue evidence="1">Shoot tissue taken approximately 20 cm above the soil surface</tissue>
    </source>
</reference>
<sequence>MPPHCWGNHSPSPPRRGCCMMEIASRGGLMLVYSLKTSSRRLRIIPTLMD</sequence>
<name>A0A0A9GA61_ARUDO</name>
<dbReference type="EMBL" id="GBRH01178460">
    <property type="protein sequence ID" value="JAE19436.1"/>
    <property type="molecule type" value="Transcribed_RNA"/>
</dbReference>
<evidence type="ECO:0000313" key="1">
    <source>
        <dbReference type="EMBL" id="JAE19436.1"/>
    </source>
</evidence>